<dbReference type="EMBL" id="HBIO01006782">
    <property type="protein sequence ID" value="CAE0460159.1"/>
    <property type="molecule type" value="Transcribed_RNA"/>
</dbReference>
<dbReference type="PANTHER" id="PTHR11214">
    <property type="entry name" value="BETA-1,3-N-ACETYLGLUCOSAMINYLTRANSFERASE"/>
    <property type="match status" value="1"/>
</dbReference>
<feature type="compositionally biased region" description="Basic and acidic residues" evidence="11">
    <location>
        <begin position="15"/>
        <end position="25"/>
    </location>
</feature>
<comment type="similarity">
    <text evidence="2 10">Belongs to the glycosyltransferase 31 family.</text>
</comment>
<evidence type="ECO:0000256" key="9">
    <source>
        <dbReference type="ARBA" id="ARBA00023136"/>
    </source>
</evidence>
<protein>
    <recommendedName>
        <fullName evidence="10">Hexosyltransferase</fullName>
        <ecNumber evidence="10">2.4.1.-</ecNumber>
    </recommendedName>
</protein>
<evidence type="ECO:0000256" key="10">
    <source>
        <dbReference type="RuleBase" id="RU363063"/>
    </source>
</evidence>
<gene>
    <name evidence="12" type="ORF">CDEB00056_LOCUS5000</name>
</gene>
<dbReference type="GO" id="GO:0006493">
    <property type="term" value="P:protein O-linked glycosylation"/>
    <property type="evidence" value="ECO:0007669"/>
    <property type="project" value="TreeGrafter"/>
</dbReference>
<evidence type="ECO:0000256" key="5">
    <source>
        <dbReference type="ARBA" id="ARBA00022692"/>
    </source>
</evidence>
<evidence type="ECO:0000313" key="12">
    <source>
        <dbReference type="EMBL" id="CAE0460159.1"/>
    </source>
</evidence>
<evidence type="ECO:0000256" key="1">
    <source>
        <dbReference type="ARBA" id="ARBA00004323"/>
    </source>
</evidence>
<dbReference type="GO" id="GO:0016758">
    <property type="term" value="F:hexosyltransferase activity"/>
    <property type="evidence" value="ECO:0007669"/>
    <property type="project" value="InterPro"/>
</dbReference>
<proteinExistence type="inferred from homology"/>
<dbReference type="Gene3D" id="3.90.550.50">
    <property type="match status" value="1"/>
</dbReference>
<keyword evidence="6" id="KW-0735">Signal-anchor</keyword>
<keyword evidence="3 10" id="KW-0328">Glycosyltransferase</keyword>
<evidence type="ECO:0000256" key="8">
    <source>
        <dbReference type="ARBA" id="ARBA00023034"/>
    </source>
</evidence>
<comment type="subcellular location">
    <subcellularLocation>
        <location evidence="1 10">Golgi apparatus membrane</location>
        <topology evidence="1 10">Single-pass type II membrane protein</topology>
    </subcellularLocation>
</comment>
<sequence length="456" mass="51912">MPLLSRHIASPRIAPDRIPEAKSSHQNEPSSTIKDVNKKQWSKKRGCFSLNNLVRASAIYIVGMVTFTCFHYSACDDHSIELPPFDAEKEQLPIVKVWKAKAPWDAPPENFYSADATGSFANCERSFTPIHERDASFDTNPTPDDGTIKVSCHNIFYRAPREAIKNAGKLIVGVLSAASGSGPSRRNYIRSTWASHEYFKGTFFLVAGPWEDIKEEFMFYRDLIWINEDEVYQGEQSVLTYKTISFFGIIHEWANSVEGGGFKHAIKTDDDSYVNVEKLRKKLMSSDTSESAEDELHYFGQCPQFQVLPSRDKENKWPVTYQTYPEPKFPLYCQGAGFGLSRYLIQKAAEKNHIANFRYMPFEDVSIGILAERSGYKSTMIAGVHVFRVDTPKERDCVNRAIPMTECYKDDLANWPPDAKIANKIIQHRVADRQDMINIHKSLDLKVNWVGVPIPK</sequence>
<dbReference type="PANTHER" id="PTHR11214:SF378">
    <property type="entry name" value="BETA-1,3-GALACTOSYLTRANSFERASE 4"/>
    <property type="match status" value="1"/>
</dbReference>
<organism evidence="12">
    <name type="scientific">Chaetoceros debilis</name>
    <dbReference type="NCBI Taxonomy" id="122233"/>
    <lineage>
        <taxon>Eukaryota</taxon>
        <taxon>Sar</taxon>
        <taxon>Stramenopiles</taxon>
        <taxon>Ochrophyta</taxon>
        <taxon>Bacillariophyta</taxon>
        <taxon>Coscinodiscophyceae</taxon>
        <taxon>Chaetocerotophycidae</taxon>
        <taxon>Chaetocerotales</taxon>
        <taxon>Chaetocerotaceae</taxon>
        <taxon>Chaetoceros</taxon>
    </lineage>
</organism>
<dbReference type="AlphaFoldDB" id="A0A7S3PZA3"/>
<keyword evidence="4" id="KW-0808">Transferase</keyword>
<evidence type="ECO:0000256" key="3">
    <source>
        <dbReference type="ARBA" id="ARBA00022676"/>
    </source>
</evidence>
<name>A0A7S3PZA3_9STRA</name>
<evidence type="ECO:0000256" key="7">
    <source>
        <dbReference type="ARBA" id="ARBA00022989"/>
    </source>
</evidence>
<keyword evidence="7" id="KW-1133">Transmembrane helix</keyword>
<evidence type="ECO:0000256" key="6">
    <source>
        <dbReference type="ARBA" id="ARBA00022968"/>
    </source>
</evidence>
<dbReference type="Pfam" id="PF01762">
    <property type="entry name" value="Galactosyl_T"/>
    <property type="match status" value="1"/>
</dbReference>
<keyword evidence="5" id="KW-0812">Transmembrane</keyword>
<dbReference type="InterPro" id="IPR002659">
    <property type="entry name" value="Glyco_trans_31"/>
</dbReference>
<evidence type="ECO:0000256" key="11">
    <source>
        <dbReference type="SAM" id="MobiDB-lite"/>
    </source>
</evidence>
<keyword evidence="8 10" id="KW-0333">Golgi apparatus</keyword>
<dbReference type="GO" id="GO:0000139">
    <property type="term" value="C:Golgi membrane"/>
    <property type="evidence" value="ECO:0007669"/>
    <property type="project" value="UniProtKB-SubCell"/>
</dbReference>
<feature type="region of interest" description="Disordered" evidence="11">
    <location>
        <begin position="15"/>
        <end position="37"/>
    </location>
</feature>
<reference evidence="12" key="1">
    <citation type="submission" date="2021-01" db="EMBL/GenBank/DDBJ databases">
        <authorList>
            <person name="Corre E."/>
            <person name="Pelletier E."/>
            <person name="Niang G."/>
            <person name="Scheremetjew M."/>
            <person name="Finn R."/>
            <person name="Kale V."/>
            <person name="Holt S."/>
            <person name="Cochrane G."/>
            <person name="Meng A."/>
            <person name="Brown T."/>
            <person name="Cohen L."/>
        </authorList>
    </citation>
    <scope>NUCLEOTIDE SEQUENCE</scope>
    <source>
        <strain evidence="12">MM31A-1</strain>
    </source>
</reference>
<keyword evidence="9" id="KW-0472">Membrane</keyword>
<accession>A0A7S3PZA3</accession>
<evidence type="ECO:0000256" key="4">
    <source>
        <dbReference type="ARBA" id="ARBA00022679"/>
    </source>
</evidence>
<dbReference type="EC" id="2.4.1.-" evidence="10"/>
<evidence type="ECO:0000256" key="2">
    <source>
        <dbReference type="ARBA" id="ARBA00008661"/>
    </source>
</evidence>